<reference evidence="1" key="1">
    <citation type="journal article" date="2022" name="Int. J. Mol. Sci.">
        <title>Draft Genome of Tanacetum Coccineum: Genomic Comparison of Closely Related Tanacetum-Family Plants.</title>
        <authorList>
            <person name="Yamashiro T."/>
            <person name="Shiraishi A."/>
            <person name="Nakayama K."/>
            <person name="Satake H."/>
        </authorList>
    </citation>
    <scope>NUCLEOTIDE SEQUENCE</scope>
</reference>
<proteinExistence type="predicted"/>
<protein>
    <submittedName>
        <fullName evidence="1">Uncharacterized protein</fullName>
    </submittedName>
</protein>
<dbReference type="EMBL" id="BQNB010021306">
    <property type="protein sequence ID" value="GJU05012.1"/>
    <property type="molecule type" value="Genomic_DNA"/>
</dbReference>
<name>A0ABQ5IZX6_9ASTR</name>
<accession>A0ABQ5IZX6</accession>
<gene>
    <name evidence="1" type="ORF">Tco_1121442</name>
</gene>
<keyword evidence="2" id="KW-1185">Reference proteome</keyword>
<reference evidence="1" key="2">
    <citation type="submission" date="2022-01" db="EMBL/GenBank/DDBJ databases">
        <authorList>
            <person name="Yamashiro T."/>
            <person name="Shiraishi A."/>
            <person name="Satake H."/>
            <person name="Nakayama K."/>
        </authorList>
    </citation>
    <scope>NUCLEOTIDE SEQUENCE</scope>
</reference>
<evidence type="ECO:0000313" key="1">
    <source>
        <dbReference type="EMBL" id="GJU05012.1"/>
    </source>
</evidence>
<organism evidence="1 2">
    <name type="scientific">Tanacetum coccineum</name>
    <dbReference type="NCBI Taxonomy" id="301880"/>
    <lineage>
        <taxon>Eukaryota</taxon>
        <taxon>Viridiplantae</taxon>
        <taxon>Streptophyta</taxon>
        <taxon>Embryophyta</taxon>
        <taxon>Tracheophyta</taxon>
        <taxon>Spermatophyta</taxon>
        <taxon>Magnoliopsida</taxon>
        <taxon>eudicotyledons</taxon>
        <taxon>Gunneridae</taxon>
        <taxon>Pentapetalae</taxon>
        <taxon>asterids</taxon>
        <taxon>campanulids</taxon>
        <taxon>Asterales</taxon>
        <taxon>Asteraceae</taxon>
        <taxon>Asteroideae</taxon>
        <taxon>Anthemideae</taxon>
        <taxon>Anthemidinae</taxon>
        <taxon>Tanacetum</taxon>
    </lineage>
</organism>
<comment type="caution">
    <text evidence="1">The sequence shown here is derived from an EMBL/GenBank/DDBJ whole genome shotgun (WGS) entry which is preliminary data.</text>
</comment>
<evidence type="ECO:0000313" key="2">
    <source>
        <dbReference type="Proteomes" id="UP001151760"/>
    </source>
</evidence>
<sequence>MSESWNHFLELEVVEVLLEEETLMSSSNHWLMVMWRRLVIWVCNQWRMKKWLQWMEFLRVHLGHLVIRLGLEIEALVDAMEVYGG</sequence>
<dbReference type="Proteomes" id="UP001151760">
    <property type="component" value="Unassembled WGS sequence"/>
</dbReference>